<dbReference type="Proteomes" id="UP001528920">
    <property type="component" value="Unassembled WGS sequence"/>
</dbReference>
<dbReference type="Pfam" id="PF04390">
    <property type="entry name" value="LptE"/>
    <property type="match status" value="1"/>
</dbReference>
<dbReference type="EMBL" id="JAKJSC010000008">
    <property type="protein sequence ID" value="MDE5420210.1"/>
    <property type="molecule type" value="Genomic_DNA"/>
</dbReference>
<reference evidence="1 2" key="1">
    <citation type="submission" date="2022-01" db="EMBL/GenBank/DDBJ databases">
        <title>Labilibaculum sp. nov, a marine bacterium isolated from Antarctica.</title>
        <authorList>
            <person name="Dai W."/>
        </authorList>
    </citation>
    <scope>NUCLEOTIDE SEQUENCE [LARGE SCALE GENOMIC DNA]</scope>
    <source>
        <strain evidence="1 2">DW002</strain>
    </source>
</reference>
<keyword evidence="2" id="KW-1185">Reference proteome</keyword>
<protein>
    <submittedName>
        <fullName evidence="1">LPS assembly lipoprotein LptE</fullName>
    </submittedName>
</protein>
<organism evidence="1 2">
    <name type="scientific">Paralabilibaculum antarcticum</name>
    <dbReference type="NCBI Taxonomy" id="2912572"/>
    <lineage>
        <taxon>Bacteria</taxon>
        <taxon>Pseudomonadati</taxon>
        <taxon>Bacteroidota</taxon>
        <taxon>Bacteroidia</taxon>
        <taxon>Marinilabiliales</taxon>
        <taxon>Marinifilaceae</taxon>
        <taxon>Paralabilibaculum</taxon>
    </lineage>
</organism>
<proteinExistence type="predicted"/>
<accession>A0ABT5VY67</accession>
<evidence type="ECO:0000313" key="1">
    <source>
        <dbReference type="EMBL" id="MDE5420210.1"/>
    </source>
</evidence>
<sequence length="173" mass="19320">MNKIKTVFLSLIISIFVSACGLTKVGYNFSGGSLSPEVESFSVQFFPNRAPLVNPNLSNKFTEDLKEKFRGQTTLNEIVDADGHLNFDGEITGYQTRALDVTANDISATNRLTITIKVRFTNEKEPDNDFDKSFSAFADFDSTQQLSDVEDSLVEEILEQIIDDIYNAAVVNW</sequence>
<dbReference type="RefSeq" id="WP_275111540.1">
    <property type="nucleotide sequence ID" value="NZ_JAKJSC010000008.1"/>
</dbReference>
<comment type="caution">
    <text evidence="1">The sequence shown here is derived from an EMBL/GenBank/DDBJ whole genome shotgun (WGS) entry which is preliminary data.</text>
</comment>
<keyword evidence="1" id="KW-0449">Lipoprotein</keyword>
<name>A0ABT5VY67_9BACT</name>
<gene>
    <name evidence="1" type="primary">lptE</name>
    <name evidence="1" type="ORF">L3049_19640</name>
</gene>
<dbReference type="PROSITE" id="PS51257">
    <property type="entry name" value="PROKAR_LIPOPROTEIN"/>
    <property type="match status" value="1"/>
</dbReference>
<dbReference type="InterPro" id="IPR007485">
    <property type="entry name" value="LPS_assembly_LptE"/>
</dbReference>
<evidence type="ECO:0000313" key="2">
    <source>
        <dbReference type="Proteomes" id="UP001528920"/>
    </source>
</evidence>